<feature type="transmembrane region" description="Helical" evidence="1">
    <location>
        <begin position="151"/>
        <end position="167"/>
    </location>
</feature>
<dbReference type="EMBL" id="CP041185">
    <property type="protein sequence ID" value="QDG71786.1"/>
    <property type="molecule type" value="Genomic_DNA"/>
</dbReference>
<evidence type="ECO:0008006" key="4">
    <source>
        <dbReference type="Google" id="ProtNLM"/>
    </source>
</evidence>
<gene>
    <name evidence="2" type="ORF">FJQ89_16185</name>
</gene>
<keyword evidence="3" id="KW-1185">Reference proteome</keyword>
<reference evidence="2 3" key="1">
    <citation type="submission" date="2019-06" db="EMBL/GenBank/DDBJ databases">
        <title>Complete genome sequence of Janthinobacterium sp. SNU WT3 isolated from diseased rainbow trout.</title>
        <authorList>
            <person name="Oh W.T."/>
            <person name="Park S.C."/>
        </authorList>
    </citation>
    <scope>NUCLEOTIDE SEQUENCE [LARGE SCALE GENOMIC DNA]</scope>
    <source>
        <strain evidence="2 3">SNU WT3</strain>
    </source>
</reference>
<organism evidence="2 3">
    <name type="scientific">Janthinobacterium tructae</name>
    <dbReference type="NCBI Taxonomy" id="2590869"/>
    <lineage>
        <taxon>Bacteria</taxon>
        <taxon>Pseudomonadati</taxon>
        <taxon>Pseudomonadota</taxon>
        <taxon>Betaproteobacteria</taxon>
        <taxon>Burkholderiales</taxon>
        <taxon>Oxalobacteraceae</taxon>
        <taxon>Janthinobacterium</taxon>
    </lineage>
</organism>
<dbReference type="Proteomes" id="UP000316665">
    <property type="component" value="Chromosome"/>
</dbReference>
<feature type="transmembrane region" description="Helical" evidence="1">
    <location>
        <begin position="173"/>
        <end position="189"/>
    </location>
</feature>
<feature type="transmembrane region" description="Helical" evidence="1">
    <location>
        <begin position="196"/>
        <end position="218"/>
    </location>
</feature>
<feature type="transmembrane region" description="Helical" evidence="1">
    <location>
        <begin position="323"/>
        <end position="338"/>
    </location>
</feature>
<dbReference type="KEGG" id="jas:FJQ89_16185"/>
<dbReference type="RefSeq" id="WP_141170919.1">
    <property type="nucleotide sequence ID" value="NZ_CP041185.1"/>
</dbReference>
<name>A0A4Y6RGR8_9BURK</name>
<proteinExistence type="predicted"/>
<dbReference type="AlphaFoldDB" id="A0A4Y6RGR8"/>
<feature type="transmembrane region" description="Helical" evidence="1">
    <location>
        <begin position="263"/>
        <end position="284"/>
    </location>
</feature>
<feature type="transmembrane region" description="Helical" evidence="1">
    <location>
        <begin position="127"/>
        <end position="144"/>
    </location>
</feature>
<sequence length="363" mass="42110">MKYRLLFIATTLAKISIFVYFSLFPTIFFGGGNDSEYYDTYAQGQDSEIPNIWPVILRFLNDQGMYSREGVSYFLAFLGVIIIPLLAANLSIYKDSPARKRIYWGVAAAIAIYPTLFFYTFDIYRDVFMVLIFLLGLLTVRAFIKSKNFSLKIWYVLLIIGISFFLYLFRPYLGFGFFISFIGFNYFNFRKISLSFCLILFFFTLNILFLIGLLDPIFSYRGSFDDMDGGSNIGIRFDSFASFIPDFFKSFIFQMFGLYFPNAVAIGVFLIESFPFIIVFTYLIRNRKYSTPFINYLVVFFISYSTIWLMGNDNLGTAVRLRIYSYISVFIAGAIIYQKKMAAILLEKNMLASESEKRSVLDK</sequence>
<evidence type="ECO:0000313" key="2">
    <source>
        <dbReference type="EMBL" id="QDG71786.1"/>
    </source>
</evidence>
<keyword evidence="1" id="KW-1133">Transmembrane helix</keyword>
<protein>
    <recommendedName>
        <fullName evidence="4">Glycosyltransferase RgtA/B/C/D-like domain-containing protein</fullName>
    </recommendedName>
</protein>
<evidence type="ECO:0000313" key="3">
    <source>
        <dbReference type="Proteomes" id="UP000316665"/>
    </source>
</evidence>
<dbReference type="OrthoDB" id="2162143at2"/>
<feature type="transmembrane region" description="Helical" evidence="1">
    <location>
        <begin position="70"/>
        <end position="90"/>
    </location>
</feature>
<accession>A0A4Y6RGR8</accession>
<evidence type="ECO:0000256" key="1">
    <source>
        <dbReference type="SAM" id="Phobius"/>
    </source>
</evidence>
<feature type="transmembrane region" description="Helical" evidence="1">
    <location>
        <begin position="102"/>
        <end position="121"/>
    </location>
</feature>
<keyword evidence="1" id="KW-0812">Transmembrane</keyword>
<keyword evidence="1" id="KW-0472">Membrane</keyword>
<feature type="transmembrane region" description="Helical" evidence="1">
    <location>
        <begin position="12"/>
        <end position="31"/>
    </location>
</feature>
<feature type="transmembrane region" description="Helical" evidence="1">
    <location>
        <begin position="293"/>
        <end position="311"/>
    </location>
</feature>